<evidence type="ECO:0000313" key="2">
    <source>
        <dbReference type="Proteomes" id="UP001175271"/>
    </source>
</evidence>
<reference evidence="1" key="1">
    <citation type="submission" date="2023-06" db="EMBL/GenBank/DDBJ databases">
        <title>Genomic analysis of the entomopathogenic nematode Steinernema hermaphroditum.</title>
        <authorList>
            <person name="Schwarz E.M."/>
            <person name="Heppert J.K."/>
            <person name="Baniya A."/>
            <person name="Schwartz H.T."/>
            <person name="Tan C.-H."/>
            <person name="Antoshechkin I."/>
            <person name="Sternberg P.W."/>
            <person name="Goodrich-Blair H."/>
            <person name="Dillman A.R."/>
        </authorList>
    </citation>
    <scope>NUCLEOTIDE SEQUENCE</scope>
    <source>
        <strain evidence="1">PS9179</strain>
        <tissue evidence="1">Whole animal</tissue>
    </source>
</reference>
<sequence length="282" mass="33214">MDTVPFNFCMSVCDAIRYAHETIEFENAAWNIGFDQIDDRLYYELTICEVNGKWKHGFQYDEEYISIEELARLPEFKNVRLSSITLSNGDDDITHLKPMEMELEKFFNFLASISYDPDLLINKNFVPNEEIAKNLTKMNYEDVDIRAYSSVYDQLIETYVTQSRKNEDRNLRLLSKTWSSESLEKVHKLALLDNVRYVTIRGNGSTPFNNHVFGPILETWFGPEMLERFEGQKIESFFPKGSEVALGQNTFYSTKRYDSRDVDLQMDVVDGTWQFYYRHLFD</sequence>
<dbReference type="AlphaFoldDB" id="A0AA39IHB1"/>
<proteinExistence type="predicted"/>
<gene>
    <name evidence="1" type="ORF">QR680_007970</name>
</gene>
<protein>
    <submittedName>
        <fullName evidence="1">Uncharacterized protein</fullName>
    </submittedName>
</protein>
<keyword evidence="2" id="KW-1185">Reference proteome</keyword>
<dbReference type="Proteomes" id="UP001175271">
    <property type="component" value="Unassembled WGS sequence"/>
</dbReference>
<accession>A0AA39IHB1</accession>
<dbReference type="EMBL" id="JAUCMV010000001">
    <property type="protein sequence ID" value="KAK0423099.1"/>
    <property type="molecule type" value="Genomic_DNA"/>
</dbReference>
<evidence type="ECO:0000313" key="1">
    <source>
        <dbReference type="EMBL" id="KAK0423099.1"/>
    </source>
</evidence>
<name>A0AA39IHB1_9BILA</name>
<organism evidence="1 2">
    <name type="scientific">Steinernema hermaphroditum</name>
    <dbReference type="NCBI Taxonomy" id="289476"/>
    <lineage>
        <taxon>Eukaryota</taxon>
        <taxon>Metazoa</taxon>
        <taxon>Ecdysozoa</taxon>
        <taxon>Nematoda</taxon>
        <taxon>Chromadorea</taxon>
        <taxon>Rhabditida</taxon>
        <taxon>Tylenchina</taxon>
        <taxon>Panagrolaimomorpha</taxon>
        <taxon>Strongyloidoidea</taxon>
        <taxon>Steinernematidae</taxon>
        <taxon>Steinernema</taxon>
    </lineage>
</organism>
<comment type="caution">
    <text evidence="1">The sequence shown here is derived from an EMBL/GenBank/DDBJ whole genome shotgun (WGS) entry which is preliminary data.</text>
</comment>